<gene>
    <name evidence="11" type="ORF">PBOR_31015</name>
</gene>
<keyword evidence="7" id="KW-0067">ATP-binding</keyword>
<keyword evidence="4" id="KW-0762">Sugar transport</keyword>
<evidence type="ECO:0000256" key="8">
    <source>
        <dbReference type="ARBA" id="ARBA00022967"/>
    </source>
</evidence>
<dbReference type="KEGG" id="pbd:PBOR_31015"/>
<dbReference type="InterPro" id="IPR003593">
    <property type="entry name" value="AAA+_ATPase"/>
</dbReference>
<dbReference type="OrthoDB" id="9771863at2"/>
<evidence type="ECO:0000256" key="5">
    <source>
        <dbReference type="ARBA" id="ARBA00022737"/>
    </source>
</evidence>
<evidence type="ECO:0000256" key="4">
    <source>
        <dbReference type="ARBA" id="ARBA00022597"/>
    </source>
</evidence>
<evidence type="ECO:0000256" key="2">
    <source>
        <dbReference type="ARBA" id="ARBA00022448"/>
    </source>
</evidence>
<dbReference type="EMBL" id="CP009285">
    <property type="protein sequence ID" value="AIQ60868.1"/>
    <property type="molecule type" value="Genomic_DNA"/>
</dbReference>
<keyword evidence="5" id="KW-0677">Repeat</keyword>
<proteinExistence type="predicted"/>
<keyword evidence="6" id="KW-0547">Nucleotide-binding</keyword>
<evidence type="ECO:0000259" key="10">
    <source>
        <dbReference type="PROSITE" id="PS50893"/>
    </source>
</evidence>
<evidence type="ECO:0000256" key="7">
    <source>
        <dbReference type="ARBA" id="ARBA00022840"/>
    </source>
</evidence>
<feature type="domain" description="ABC transporter" evidence="10">
    <location>
        <begin position="6"/>
        <end position="241"/>
    </location>
</feature>
<keyword evidence="2" id="KW-0813">Transport</keyword>
<dbReference type="InterPro" id="IPR003439">
    <property type="entry name" value="ABC_transporter-like_ATP-bd"/>
</dbReference>
<dbReference type="Proteomes" id="UP000029518">
    <property type="component" value="Chromosome"/>
</dbReference>
<dbReference type="Pfam" id="PF00005">
    <property type="entry name" value="ABC_tran"/>
    <property type="match status" value="2"/>
</dbReference>
<evidence type="ECO:0000313" key="11">
    <source>
        <dbReference type="EMBL" id="AIQ60868.1"/>
    </source>
</evidence>
<dbReference type="PANTHER" id="PTHR43790">
    <property type="entry name" value="CARBOHYDRATE TRANSPORT ATP-BINDING PROTEIN MG119-RELATED"/>
    <property type="match status" value="1"/>
</dbReference>
<evidence type="ECO:0000256" key="3">
    <source>
        <dbReference type="ARBA" id="ARBA00022475"/>
    </source>
</evidence>
<organism evidence="11 12">
    <name type="scientific">Paenibacillus borealis</name>
    <dbReference type="NCBI Taxonomy" id="160799"/>
    <lineage>
        <taxon>Bacteria</taxon>
        <taxon>Bacillati</taxon>
        <taxon>Bacillota</taxon>
        <taxon>Bacilli</taxon>
        <taxon>Bacillales</taxon>
        <taxon>Paenibacillaceae</taxon>
        <taxon>Paenibacillus</taxon>
    </lineage>
</organism>
<keyword evidence="9" id="KW-0472">Membrane</keyword>
<dbReference type="GO" id="GO:0005524">
    <property type="term" value="F:ATP binding"/>
    <property type="evidence" value="ECO:0007669"/>
    <property type="project" value="UniProtKB-KW"/>
</dbReference>
<dbReference type="RefSeq" id="WP_042217508.1">
    <property type="nucleotide sequence ID" value="NZ_CP009285.1"/>
</dbReference>
<evidence type="ECO:0000256" key="1">
    <source>
        <dbReference type="ARBA" id="ARBA00004202"/>
    </source>
</evidence>
<name>A0A089LNW8_PAEBO</name>
<sequence>MDNVILKLDGISKQFGNHYALKDINVNISEGEFHAIVGENGAGKSTLIKILSGVHLPSEGNVHFKGQSVKFLSPYMAQKSGVSTLFQEIQEIPALSVAENIYLGREPQKGSLLQWKTLYKEAGELLNNLDIKIDPYKKMEELSISERKMVEIARAVSFNAELLIMDEPSANLNEDELAVLFKTIAELRKRKVTIIYISHRLREIFAMADRVTVLRDGQHVKTMDIKDTDEARLVQLMIGRELNEYYPVNTEQIGAKVLEISDLNVPELLHNVSLSLNKREILGIAGLAGSGGNILTKVLFGLIKGYSGKMVLDGKPFAPRNPRQCIAEGIAFVPEDRKTQGLFLNLSVRTNMSITSLRKFRTFGLISEPKESRQANELVQQLSVRPKNIKAPIRSLSGGNQQKALIGRWLLDKYKILILEEPTRGVDVGAKMEIYQEINKLLSQGLSLIMVSSELPELLGMCDRILVFSGGTITGELQRDEASEEKIMEYALQEVK</sequence>
<reference evidence="11" key="1">
    <citation type="submission" date="2014-08" db="EMBL/GenBank/DDBJ databases">
        <title>Comparative genomics of the Paenibacillus odorifer group.</title>
        <authorList>
            <person name="den Bakker H.C."/>
            <person name="Tsai Y.-C.Y.-C."/>
            <person name="Martin N."/>
            <person name="Korlach J."/>
            <person name="Wiedmann M."/>
        </authorList>
    </citation>
    <scope>NUCLEOTIDE SEQUENCE [LARGE SCALE GENOMIC DNA]</scope>
    <source>
        <strain evidence="11">DSM 13188</strain>
    </source>
</reference>
<dbReference type="SMART" id="SM00382">
    <property type="entry name" value="AAA"/>
    <property type="match status" value="2"/>
</dbReference>
<dbReference type="PROSITE" id="PS00211">
    <property type="entry name" value="ABC_TRANSPORTER_1"/>
    <property type="match status" value="1"/>
</dbReference>
<feature type="domain" description="ABC transporter" evidence="10">
    <location>
        <begin position="248"/>
        <end position="495"/>
    </location>
</feature>
<dbReference type="InterPro" id="IPR017871">
    <property type="entry name" value="ABC_transporter-like_CS"/>
</dbReference>
<keyword evidence="3" id="KW-1003">Cell membrane</keyword>
<protein>
    <recommendedName>
        <fullName evidence="10">ABC transporter domain-containing protein</fullName>
    </recommendedName>
</protein>
<dbReference type="PANTHER" id="PTHR43790:SF3">
    <property type="entry name" value="D-ALLOSE IMPORT ATP-BINDING PROTEIN ALSA-RELATED"/>
    <property type="match status" value="1"/>
</dbReference>
<evidence type="ECO:0000256" key="6">
    <source>
        <dbReference type="ARBA" id="ARBA00022741"/>
    </source>
</evidence>
<dbReference type="InterPro" id="IPR027417">
    <property type="entry name" value="P-loop_NTPase"/>
</dbReference>
<dbReference type="GO" id="GO:0016887">
    <property type="term" value="F:ATP hydrolysis activity"/>
    <property type="evidence" value="ECO:0007669"/>
    <property type="project" value="InterPro"/>
</dbReference>
<dbReference type="PROSITE" id="PS50893">
    <property type="entry name" value="ABC_TRANSPORTER_2"/>
    <property type="match status" value="2"/>
</dbReference>
<comment type="subcellular location">
    <subcellularLocation>
        <location evidence="1">Cell membrane</location>
        <topology evidence="1">Peripheral membrane protein</topology>
    </subcellularLocation>
</comment>
<accession>A0A089LNW8</accession>
<dbReference type="HOGENOM" id="CLU_000604_92_3_9"/>
<dbReference type="InterPro" id="IPR050107">
    <property type="entry name" value="ABC_carbohydrate_import_ATPase"/>
</dbReference>
<evidence type="ECO:0000313" key="12">
    <source>
        <dbReference type="Proteomes" id="UP000029518"/>
    </source>
</evidence>
<dbReference type="FunFam" id="3.40.50.300:FF:000127">
    <property type="entry name" value="Ribose import ATP-binding protein RbsA"/>
    <property type="match status" value="1"/>
</dbReference>
<evidence type="ECO:0000256" key="9">
    <source>
        <dbReference type="ARBA" id="ARBA00023136"/>
    </source>
</evidence>
<dbReference type="GO" id="GO:0005886">
    <property type="term" value="C:plasma membrane"/>
    <property type="evidence" value="ECO:0007669"/>
    <property type="project" value="UniProtKB-SubCell"/>
</dbReference>
<keyword evidence="12" id="KW-1185">Reference proteome</keyword>
<dbReference type="Gene3D" id="3.40.50.300">
    <property type="entry name" value="P-loop containing nucleotide triphosphate hydrolases"/>
    <property type="match status" value="2"/>
</dbReference>
<keyword evidence="8" id="KW-1278">Translocase</keyword>
<dbReference type="CDD" id="cd03215">
    <property type="entry name" value="ABC_Carb_Monos_II"/>
    <property type="match status" value="1"/>
</dbReference>
<dbReference type="SUPFAM" id="SSF52540">
    <property type="entry name" value="P-loop containing nucleoside triphosphate hydrolases"/>
    <property type="match status" value="2"/>
</dbReference>
<dbReference type="AlphaFoldDB" id="A0A089LNW8"/>
<dbReference type="CDD" id="cd03216">
    <property type="entry name" value="ABC_Carb_Monos_I"/>
    <property type="match status" value="1"/>
</dbReference>